<dbReference type="EMBL" id="BAABID010000002">
    <property type="protein sequence ID" value="GAA4716975.1"/>
    <property type="molecule type" value="Genomic_DNA"/>
</dbReference>
<proteinExistence type="predicted"/>
<dbReference type="InterPro" id="IPR007421">
    <property type="entry name" value="Schlafen_AlbA_2_dom"/>
</dbReference>
<sequence length="170" mass="18809">MADDMDQIPDMTQGELVRLLDRLTAAWENEVVEFKDANDDFSTDKIGKYVSALSNEANLRGAEAGWLVFGVHDKSRTVIGTDYRLDPAHLDSLKRQIEQGAEPSLTAPPRSVRRPAIAARPRASLAPLAARPPPSGQSGCGGRRRWRARRRMACRAPVRSCRKAKQAHPI</sequence>
<evidence type="ECO:0000313" key="4">
    <source>
        <dbReference type="Proteomes" id="UP001500956"/>
    </source>
</evidence>
<dbReference type="RefSeq" id="WP_216648328.1">
    <property type="nucleotide sequence ID" value="NZ_BAABID010000002.1"/>
</dbReference>
<evidence type="ECO:0000259" key="2">
    <source>
        <dbReference type="Pfam" id="PF04326"/>
    </source>
</evidence>
<accession>A0ABP8XZS5</accession>
<dbReference type="Pfam" id="PF04326">
    <property type="entry name" value="SLFN_AlbA_2"/>
    <property type="match status" value="1"/>
</dbReference>
<evidence type="ECO:0000313" key="3">
    <source>
        <dbReference type="EMBL" id="GAA4716975.1"/>
    </source>
</evidence>
<evidence type="ECO:0000256" key="1">
    <source>
        <dbReference type="SAM" id="MobiDB-lite"/>
    </source>
</evidence>
<reference evidence="4" key="1">
    <citation type="journal article" date="2019" name="Int. J. Syst. Evol. Microbiol.">
        <title>The Global Catalogue of Microorganisms (GCM) 10K type strain sequencing project: providing services to taxonomists for standard genome sequencing and annotation.</title>
        <authorList>
            <consortium name="The Broad Institute Genomics Platform"/>
            <consortium name="The Broad Institute Genome Sequencing Center for Infectious Disease"/>
            <person name="Wu L."/>
            <person name="Ma J."/>
        </authorList>
    </citation>
    <scope>NUCLEOTIDE SEQUENCE [LARGE SCALE GENOMIC DNA]</scope>
    <source>
        <strain evidence="4">JCM 18063</strain>
    </source>
</reference>
<protein>
    <recommendedName>
        <fullName evidence="2">Schlafen AlbA-2 domain-containing protein</fullName>
    </recommendedName>
</protein>
<dbReference type="Proteomes" id="UP001500956">
    <property type="component" value="Unassembled WGS sequence"/>
</dbReference>
<feature type="domain" description="Schlafen AlbA-2" evidence="2">
    <location>
        <begin position="28"/>
        <end position="105"/>
    </location>
</feature>
<name>A0ABP8XZS5_9MICO</name>
<gene>
    <name evidence="3" type="ORF">GCM10023216_01090</name>
</gene>
<comment type="caution">
    <text evidence="3">The sequence shown here is derived from an EMBL/GenBank/DDBJ whole genome shotgun (WGS) entry which is preliminary data.</text>
</comment>
<feature type="region of interest" description="Disordered" evidence="1">
    <location>
        <begin position="121"/>
        <end position="146"/>
    </location>
</feature>
<keyword evidence="4" id="KW-1185">Reference proteome</keyword>
<organism evidence="3 4">
    <name type="scientific">Isoptericola chiayiensis</name>
    <dbReference type="NCBI Taxonomy" id="579446"/>
    <lineage>
        <taxon>Bacteria</taxon>
        <taxon>Bacillati</taxon>
        <taxon>Actinomycetota</taxon>
        <taxon>Actinomycetes</taxon>
        <taxon>Micrococcales</taxon>
        <taxon>Promicromonosporaceae</taxon>
        <taxon>Isoptericola</taxon>
    </lineage>
</organism>